<dbReference type="SUPFAM" id="SSF51735">
    <property type="entry name" value="NAD(P)-binding Rossmann-fold domains"/>
    <property type="match status" value="1"/>
</dbReference>
<evidence type="ECO:0000313" key="4">
    <source>
        <dbReference type="EMBL" id="TWH89439.1"/>
    </source>
</evidence>
<dbReference type="InterPro" id="IPR036291">
    <property type="entry name" value="NAD(P)-bd_dom_sf"/>
</dbReference>
<evidence type="ECO:0000256" key="1">
    <source>
        <dbReference type="ARBA" id="ARBA00007430"/>
    </source>
</evidence>
<dbReference type="Gene3D" id="3.40.50.720">
    <property type="entry name" value="NAD(P)-binding Rossmann-like Domain"/>
    <property type="match status" value="2"/>
</dbReference>
<evidence type="ECO:0000259" key="3">
    <source>
        <dbReference type="Pfam" id="PF02719"/>
    </source>
</evidence>
<dbReference type="InterPro" id="IPR003869">
    <property type="entry name" value="Polysac_CapD-like"/>
</dbReference>
<dbReference type="EMBL" id="VLKK01000032">
    <property type="protein sequence ID" value="TWH89439.1"/>
    <property type="molecule type" value="Genomic_DNA"/>
</dbReference>
<dbReference type="Pfam" id="PF02719">
    <property type="entry name" value="Polysacc_synt_2"/>
    <property type="match status" value="1"/>
</dbReference>
<evidence type="ECO:0000313" key="5">
    <source>
        <dbReference type="Proteomes" id="UP000316624"/>
    </source>
</evidence>
<dbReference type="Proteomes" id="UP000316624">
    <property type="component" value="Unassembled WGS sequence"/>
</dbReference>
<dbReference type="CDD" id="cd05237">
    <property type="entry name" value="UDP_invert_4-6DH_SDR_e"/>
    <property type="match status" value="1"/>
</dbReference>
<organism evidence="4 5">
    <name type="scientific">Sphingobium wenxiniae (strain DSM 21828 / CGMCC 1.7748 / JZ-1)</name>
    <dbReference type="NCBI Taxonomy" id="595605"/>
    <lineage>
        <taxon>Bacteria</taxon>
        <taxon>Pseudomonadati</taxon>
        <taxon>Pseudomonadota</taxon>
        <taxon>Alphaproteobacteria</taxon>
        <taxon>Sphingomonadales</taxon>
        <taxon>Sphingomonadaceae</taxon>
        <taxon>Sphingobium</taxon>
    </lineage>
</organism>
<dbReference type="InterPro" id="IPR051203">
    <property type="entry name" value="Polysaccharide_Synthase-Rel"/>
</dbReference>
<dbReference type="RefSeq" id="WP_021246131.1">
    <property type="nucleotide sequence ID" value="NZ_JACIIY010000043.1"/>
</dbReference>
<proteinExistence type="inferred from homology"/>
<reference evidence="4 5" key="1">
    <citation type="journal article" date="2015" name="Stand. Genomic Sci.">
        <title>Genomic Encyclopedia of Bacterial and Archaeal Type Strains, Phase III: the genomes of soil and plant-associated and newly described type strains.</title>
        <authorList>
            <person name="Whitman W.B."/>
            <person name="Woyke T."/>
            <person name="Klenk H.P."/>
            <person name="Zhou Y."/>
            <person name="Lilburn T.G."/>
            <person name="Beck B.J."/>
            <person name="De Vos P."/>
            <person name="Vandamme P."/>
            <person name="Eisen J.A."/>
            <person name="Garrity G."/>
            <person name="Hugenholtz P."/>
            <person name="Kyrpides N.C."/>
        </authorList>
    </citation>
    <scope>NUCLEOTIDE SEQUENCE [LARGE SCALE GENOMIC DNA]</scope>
    <source>
        <strain evidence="4 5">CGMCC 1.7748</strain>
    </source>
</reference>
<keyword evidence="2" id="KW-0812">Transmembrane</keyword>
<keyword evidence="2" id="KW-0472">Membrane</keyword>
<comment type="caution">
    <text evidence="4">The sequence shown here is derived from an EMBL/GenBank/DDBJ whole genome shotgun (WGS) entry which is preliminary data.</text>
</comment>
<sequence>MSYVHRSAGRIRPRYLAAILLDASVAALSLFLALELRLQATPSQATVSAASGSALCTAVITVLVFQGLGIYRHAWRYISVKELLFLAQATTLTVVLSTGATWMFFSDPPWLPRSVPIIQWFVLLVMLGSLRVVRRVMRELLRPAQVSGAHSLQKPSERNGEREDVLLLGDPDWAESILRTLQGPRNRQVRAAGILTHDDDGERNLSIRGVPILGTMDELENIVGELARGRHRPSYIIVNQHDACLTGPRMAKLATRAAQLGLEVARAQEPGRLQRSGDGNLDLRFVNLTDLLGRPELRLDGTVVRNAIKGRRILVTGAGGTIGSELVRQIASFEAAEILLLDHGEYNLYAIDMELRERFPDVKGTPLLCSVRQRDSLVKLFVQHRPDLVFHAAALKHVPLVESNLSAGVLTNVIGTRNVADAVLASGAKAMIQVSTDKAVNPVGMMGATKRLGELYCQALDLAAPCDSGTCRFLTVRFGNVLGSSGSLIPLFLRQLSRRGPLTVTHPDIERYFMTVHEAVQLILHSTAATLRGGISRGRVFVLDMGDPIKIVDIARRMIRAAGLVPDIDVKIDFVGLRPGEKLFEELFDESEERLPSTLPGIFEAEPVSIPLPELQAVFQRLEKLAHQGDAESIRLIMHSVIHMYGDDAEPARAPINNAAPVAAGSAGLRAARL</sequence>
<keyword evidence="5" id="KW-1185">Reference proteome</keyword>
<dbReference type="PANTHER" id="PTHR43318:SF1">
    <property type="entry name" value="POLYSACCHARIDE BIOSYNTHESIS PROTEIN EPSC-RELATED"/>
    <property type="match status" value="1"/>
</dbReference>
<feature type="domain" description="Polysaccharide biosynthesis protein CapD-like" evidence="3">
    <location>
        <begin position="313"/>
        <end position="605"/>
    </location>
</feature>
<accession>A0A562K1Y6</accession>
<comment type="similarity">
    <text evidence="1">Belongs to the polysaccharide synthase family.</text>
</comment>
<dbReference type="AlphaFoldDB" id="A0A562K1Y6"/>
<gene>
    <name evidence="4" type="ORF">IQ35_03844</name>
</gene>
<feature type="transmembrane region" description="Helical" evidence="2">
    <location>
        <begin position="117"/>
        <end position="133"/>
    </location>
</feature>
<feature type="transmembrane region" description="Helical" evidence="2">
    <location>
        <begin position="15"/>
        <end position="34"/>
    </location>
</feature>
<name>A0A562K1Y6_SPHWJ</name>
<feature type="transmembrane region" description="Helical" evidence="2">
    <location>
        <begin position="46"/>
        <end position="71"/>
    </location>
</feature>
<feature type="transmembrane region" description="Helical" evidence="2">
    <location>
        <begin position="83"/>
        <end position="105"/>
    </location>
</feature>
<dbReference type="PANTHER" id="PTHR43318">
    <property type="entry name" value="UDP-N-ACETYLGLUCOSAMINE 4,6-DEHYDRATASE"/>
    <property type="match status" value="1"/>
</dbReference>
<protein>
    <submittedName>
        <fullName evidence="4">O-antigen biosynthesis protein WbqV</fullName>
    </submittedName>
</protein>
<keyword evidence="2" id="KW-1133">Transmembrane helix</keyword>
<evidence type="ECO:0000256" key="2">
    <source>
        <dbReference type="SAM" id="Phobius"/>
    </source>
</evidence>